<accession>A0ABU1PN09</accession>
<feature type="compositionally biased region" description="Basic and acidic residues" evidence="1">
    <location>
        <begin position="1"/>
        <end position="30"/>
    </location>
</feature>
<comment type="caution">
    <text evidence="3">The sequence shown here is derived from an EMBL/GenBank/DDBJ whole genome shotgun (WGS) entry which is preliminary data.</text>
</comment>
<dbReference type="RefSeq" id="WP_310302558.1">
    <property type="nucleotide sequence ID" value="NZ_BAAAXB010000001.1"/>
</dbReference>
<organism evidence="3 4">
    <name type="scientific">Saccharothrix longispora</name>
    <dbReference type="NCBI Taxonomy" id="33920"/>
    <lineage>
        <taxon>Bacteria</taxon>
        <taxon>Bacillati</taxon>
        <taxon>Actinomycetota</taxon>
        <taxon>Actinomycetes</taxon>
        <taxon>Pseudonocardiales</taxon>
        <taxon>Pseudonocardiaceae</taxon>
        <taxon>Saccharothrix</taxon>
    </lineage>
</organism>
<evidence type="ECO:0000313" key="3">
    <source>
        <dbReference type="EMBL" id="MDR6591831.1"/>
    </source>
</evidence>
<feature type="region of interest" description="Disordered" evidence="1">
    <location>
        <begin position="1"/>
        <end position="32"/>
    </location>
</feature>
<evidence type="ECO:0000256" key="2">
    <source>
        <dbReference type="SAM" id="Phobius"/>
    </source>
</evidence>
<keyword evidence="2" id="KW-1133">Transmembrane helix</keyword>
<feature type="transmembrane region" description="Helical" evidence="2">
    <location>
        <begin position="116"/>
        <end position="134"/>
    </location>
</feature>
<sequence length="172" mass="17778">MADRVGDSRARHAEDPVDRSGPEPPHEREPGPFSVARLWAGGAATALVAALVSLTGLLTARDLFDAVVLAPKGPDAWGQAEVVTHALVAAACAFAATGLLEVLLPTTPDAVRSFTWIALLVAGLAAVLPLEPALPLADRVATAVVDGAIGVVITVCLRDVARRSRAESPSRR</sequence>
<keyword evidence="2" id="KW-0472">Membrane</keyword>
<dbReference type="Pfam" id="PF19545">
    <property type="entry name" value="DUF6069"/>
    <property type="match status" value="1"/>
</dbReference>
<dbReference type="Proteomes" id="UP001268819">
    <property type="component" value="Unassembled WGS sequence"/>
</dbReference>
<feature type="transmembrane region" description="Helical" evidence="2">
    <location>
        <begin position="140"/>
        <end position="161"/>
    </location>
</feature>
<protein>
    <submittedName>
        <fullName evidence="3">Uncharacterized protein</fullName>
    </submittedName>
</protein>
<feature type="transmembrane region" description="Helical" evidence="2">
    <location>
        <begin position="82"/>
        <end position="104"/>
    </location>
</feature>
<reference evidence="3 4" key="1">
    <citation type="submission" date="2023-07" db="EMBL/GenBank/DDBJ databases">
        <title>Sequencing the genomes of 1000 actinobacteria strains.</title>
        <authorList>
            <person name="Klenk H.-P."/>
        </authorList>
    </citation>
    <scope>NUCLEOTIDE SEQUENCE [LARGE SCALE GENOMIC DNA]</scope>
    <source>
        <strain evidence="3 4">DSM 43749</strain>
    </source>
</reference>
<dbReference type="EMBL" id="JAVDSG010000001">
    <property type="protein sequence ID" value="MDR6591831.1"/>
    <property type="molecule type" value="Genomic_DNA"/>
</dbReference>
<dbReference type="InterPro" id="IPR045713">
    <property type="entry name" value="DUF6069"/>
</dbReference>
<proteinExistence type="predicted"/>
<keyword evidence="2" id="KW-0812">Transmembrane</keyword>
<gene>
    <name evidence="3" type="ORF">J2S66_000215</name>
</gene>
<feature type="transmembrane region" description="Helical" evidence="2">
    <location>
        <begin position="38"/>
        <end position="60"/>
    </location>
</feature>
<keyword evidence="4" id="KW-1185">Reference proteome</keyword>
<name>A0ABU1PN09_9PSEU</name>
<evidence type="ECO:0000256" key="1">
    <source>
        <dbReference type="SAM" id="MobiDB-lite"/>
    </source>
</evidence>
<evidence type="ECO:0000313" key="4">
    <source>
        <dbReference type="Proteomes" id="UP001268819"/>
    </source>
</evidence>